<accession>A0ABU1FUJ0</accession>
<dbReference type="EMBL" id="JAVKGT010000014">
    <property type="protein sequence ID" value="MDR5711821.1"/>
    <property type="molecule type" value="Genomic_DNA"/>
</dbReference>
<keyword evidence="1 4" id="KW-0378">Hydrolase</keyword>
<sequence>MSDDRLYILDCDTGVDDAMAIGYLLAEAPHSLTGVTTVFGNVDVQRASLNTRALLELGGRSDIPVHAGAATSLDGTFWGSGHRVHGENGLGGVQLAPPAGAAGAGESAPSYLVRMARENPGRVVIIAVGPLTNLAIALSMDPGIAELLAEIVIMGGAVRHPGNATPAAEANIWHDPEAAERVLRCGARVRLVPLDATMQQRLTGEEQAELAASGSRFAQVVAQAAEHYLDFYASVFPGRQCALHDPLVAALALEPALVTSEVTTTVEVQLAPGPARGQTVADLRGFYKGPVHREGQATSVVLETQTGFSRHLVEALKSLS</sequence>
<dbReference type="GO" id="GO:0016787">
    <property type="term" value="F:hydrolase activity"/>
    <property type="evidence" value="ECO:0007669"/>
    <property type="project" value="UniProtKB-KW"/>
</dbReference>
<feature type="domain" description="Inosine/uridine-preferring nucleoside hydrolase" evidence="3">
    <location>
        <begin position="8"/>
        <end position="292"/>
    </location>
</feature>
<name>A0ABU1FUJ0_9MICC</name>
<comment type="caution">
    <text evidence="4">The sequence shown here is derived from an EMBL/GenBank/DDBJ whole genome shotgun (WGS) entry which is preliminary data.</text>
</comment>
<evidence type="ECO:0000259" key="3">
    <source>
        <dbReference type="Pfam" id="PF01156"/>
    </source>
</evidence>
<evidence type="ECO:0000256" key="2">
    <source>
        <dbReference type="ARBA" id="ARBA00023295"/>
    </source>
</evidence>
<gene>
    <name evidence="4" type="ORF">RH857_06695</name>
</gene>
<dbReference type="InterPro" id="IPR023186">
    <property type="entry name" value="IUNH"/>
</dbReference>
<reference evidence="5" key="1">
    <citation type="submission" date="2023-07" db="EMBL/GenBank/DDBJ databases">
        <title>Description of three actinobacteria isolated from air of manufacturing shop in a pharmaceutical factory.</title>
        <authorList>
            <person name="Zhang D.-F."/>
        </authorList>
    </citation>
    <scope>NUCLEOTIDE SEQUENCE [LARGE SCALE GENOMIC DNA]</scope>
    <source>
        <strain evidence="5">CCTCC AB 207010</strain>
    </source>
</reference>
<dbReference type="Pfam" id="PF01156">
    <property type="entry name" value="IU_nuc_hydro"/>
    <property type="match status" value="1"/>
</dbReference>
<dbReference type="SUPFAM" id="SSF53590">
    <property type="entry name" value="Nucleoside hydrolase"/>
    <property type="match status" value="1"/>
</dbReference>
<keyword evidence="5" id="KW-1185">Reference proteome</keyword>
<dbReference type="InterPro" id="IPR001910">
    <property type="entry name" value="Inosine/uridine_hydrolase_dom"/>
</dbReference>
<protein>
    <submittedName>
        <fullName evidence="4">Nucleoside hydrolase</fullName>
    </submittedName>
</protein>
<dbReference type="PANTHER" id="PTHR12304:SF4">
    <property type="entry name" value="URIDINE NUCLEOSIDASE"/>
    <property type="match status" value="1"/>
</dbReference>
<dbReference type="RefSeq" id="WP_310537202.1">
    <property type="nucleotide sequence ID" value="NZ_BAAAOC010000001.1"/>
</dbReference>
<evidence type="ECO:0000313" key="5">
    <source>
        <dbReference type="Proteomes" id="UP001260872"/>
    </source>
</evidence>
<dbReference type="CDD" id="cd02650">
    <property type="entry name" value="nuc_hydro_CaPnhB"/>
    <property type="match status" value="1"/>
</dbReference>
<evidence type="ECO:0000256" key="1">
    <source>
        <dbReference type="ARBA" id="ARBA00022801"/>
    </source>
</evidence>
<keyword evidence="2" id="KW-0326">Glycosidase</keyword>
<proteinExistence type="predicted"/>
<organism evidence="4 5">
    <name type="scientific">Nesterenkonia flava</name>
    <dbReference type="NCBI Taxonomy" id="469799"/>
    <lineage>
        <taxon>Bacteria</taxon>
        <taxon>Bacillati</taxon>
        <taxon>Actinomycetota</taxon>
        <taxon>Actinomycetes</taxon>
        <taxon>Micrococcales</taxon>
        <taxon>Micrococcaceae</taxon>
        <taxon>Nesterenkonia</taxon>
    </lineage>
</organism>
<evidence type="ECO:0000313" key="4">
    <source>
        <dbReference type="EMBL" id="MDR5711821.1"/>
    </source>
</evidence>
<dbReference type="PANTHER" id="PTHR12304">
    <property type="entry name" value="INOSINE-URIDINE PREFERRING NUCLEOSIDE HYDROLASE"/>
    <property type="match status" value="1"/>
</dbReference>
<dbReference type="Gene3D" id="3.90.245.10">
    <property type="entry name" value="Ribonucleoside hydrolase-like"/>
    <property type="match status" value="1"/>
</dbReference>
<dbReference type="Proteomes" id="UP001260872">
    <property type="component" value="Unassembled WGS sequence"/>
</dbReference>
<dbReference type="InterPro" id="IPR036452">
    <property type="entry name" value="Ribo_hydro-like"/>
</dbReference>